<evidence type="ECO:0000313" key="4">
    <source>
        <dbReference type="EMBL" id="RWS18493.1"/>
    </source>
</evidence>
<dbReference type="InterPro" id="IPR036291">
    <property type="entry name" value="NAD(P)-bd_dom_sf"/>
</dbReference>
<proteinExistence type="inferred from homology"/>
<dbReference type="GO" id="GO:0005783">
    <property type="term" value="C:endoplasmic reticulum"/>
    <property type="evidence" value="ECO:0007669"/>
    <property type="project" value="UniProtKB-SubCell"/>
</dbReference>
<gene>
    <name evidence="4" type="ORF">B4U80_09704</name>
</gene>
<dbReference type="PANTHER" id="PTHR43899">
    <property type="entry name" value="RH59310P"/>
    <property type="match status" value="1"/>
</dbReference>
<dbReference type="Gene3D" id="3.40.50.720">
    <property type="entry name" value="NAD(P)-binding Rossmann-like Domain"/>
    <property type="match status" value="1"/>
</dbReference>
<protein>
    <submittedName>
        <fullName evidence="4">Uncharacterized protein</fullName>
    </submittedName>
</protein>
<comment type="similarity">
    <text evidence="2">Belongs to the short-chain dehydrogenases/reductases (SDR) family.</text>
</comment>
<comment type="subcellular location">
    <subcellularLocation>
        <location evidence="1">Endoplasmic reticulum</location>
    </subcellularLocation>
</comment>
<dbReference type="VEuPathDB" id="VectorBase:LDEU013547"/>
<evidence type="ECO:0000256" key="3">
    <source>
        <dbReference type="ARBA" id="ARBA00023002"/>
    </source>
</evidence>
<evidence type="ECO:0000256" key="2">
    <source>
        <dbReference type="ARBA" id="ARBA00006484"/>
    </source>
</evidence>
<feature type="non-terminal residue" evidence="4">
    <location>
        <position position="1"/>
    </location>
</feature>
<accession>A0A443RT73</accession>
<dbReference type="InterPro" id="IPR020904">
    <property type="entry name" value="Sc_DH/Rdtase_CS"/>
</dbReference>
<name>A0A443RT73_9ACAR</name>
<reference evidence="4 5" key="1">
    <citation type="journal article" date="2018" name="Gigascience">
        <title>Genomes of trombidid mites reveal novel predicted allergens and laterally-transferred genes associated with secondary metabolism.</title>
        <authorList>
            <person name="Dong X."/>
            <person name="Chaisiri K."/>
            <person name="Xia D."/>
            <person name="Armstrong S.D."/>
            <person name="Fang Y."/>
            <person name="Donnelly M.J."/>
            <person name="Kadowaki T."/>
            <person name="McGarry J.W."/>
            <person name="Darby A.C."/>
            <person name="Makepeace B.L."/>
        </authorList>
    </citation>
    <scope>NUCLEOTIDE SEQUENCE [LARGE SCALE GENOMIC DNA]</scope>
    <source>
        <strain evidence="4">UoL-UT</strain>
    </source>
</reference>
<dbReference type="Proteomes" id="UP000288716">
    <property type="component" value="Unassembled WGS sequence"/>
</dbReference>
<dbReference type="PANTHER" id="PTHR43899:SF13">
    <property type="entry name" value="RH59310P"/>
    <property type="match status" value="1"/>
</dbReference>
<dbReference type="Pfam" id="PF00106">
    <property type="entry name" value="adh_short"/>
    <property type="match status" value="1"/>
</dbReference>
<evidence type="ECO:0000313" key="5">
    <source>
        <dbReference type="Proteomes" id="UP000288716"/>
    </source>
</evidence>
<organism evidence="4 5">
    <name type="scientific">Leptotrombidium deliense</name>
    <dbReference type="NCBI Taxonomy" id="299467"/>
    <lineage>
        <taxon>Eukaryota</taxon>
        <taxon>Metazoa</taxon>
        <taxon>Ecdysozoa</taxon>
        <taxon>Arthropoda</taxon>
        <taxon>Chelicerata</taxon>
        <taxon>Arachnida</taxon>
        <taxon>Acari</taxon>
        <taxon>Acariformes</taxon>
        <taxon>Trombidiformes</taxon>
        <taxon>Prostigmata</taxon>
        <taxon>Anystina</taxon>
        <taxon>Parasitengona</taxon>
        <taxon>Trombiculoidea</taxon>
        <taxon>Trombiculidae</taxon>
        <taxon>Leptotrombidium</taxon>
    </lineage>
</organism>
<dbReference type="STRING" id="299467.A0A443RT73"/>
<dbReference type="GO" id="GO:0016491">
    <property type="term" value="F:oxidoreductase activity"/>
    <property type="evidence" value="ECO:0007669"/>
    <property type="project" value="UniProtKB-KW"/>
</dbReference>
<comment type="caution">
    <text evidence="4">The sequence shown here is derived from an EMBL/GenBank/DDBJ whole genome shotgun (WGS) entry which is preliminary data.</text>
</comment>
<sequence>GLVVNVSSQGAIIPVPLEGIYSASKIYVKYFTNSLRYEYKNSNIKVLTLRLWFITTKMLRWSDRLRNPSLLESLLVPTTEQYVASAIRQNYVTR</sequence>
<dbReference type="EMBL" id="NCKV01038792">
    <property type="protein sequence ID" value="RWS18493.1"/>
    <property type="molecule type" value="Genomic_DNA"/>
</dbReference>
<keyword evidence="5" id="KW-1185">Reference proteome</keyword>
<dbReference type="InterPro" id="IPR002347">
    <property type="entry name" value="SDR_fam"/>
</dbReference>
<dbReference type="OrthoDB" id="6606071at2759"/>
<feature type="non-terminal residue" evidence="4">
    <location>
        <position position="94"/>
    </location>
</feature>
<evidence type="ECO:0000256" key="1">
    <source>
        <dbReference type="ARBA" id="ARBA00004240"/>
    </source>
</evidence>
<keyword evidence="3" id="KW-0560">Oxidoreductase</keyword>
<dbReference type="SUPFAM" id="SSF51735">
    <property type="entry name" value="NAD(P)-binding Rossmann-fold domains"/>
    <property type="match status" value="1"/>
</dbReference>
<dbReference type="AlphaFoldDB" id="A0A443RT73"/>
<dbReference type="InterPro" id="IPR051019">
    <property type="entry name" value="VLCFA-Steroid_DH"/>
</dbReference>
<dbReference type="PROSITE" id="PS00061">
    <property type="entry name" value="ADH_SHORT"/>
    <property type="match status" value="1"/>
</dbReference>